<protein>
    <recommendedName>
        <fullName evidence="4">Metal-dependent hydrolase</fullName>
    </recommendedName>
</protein>
<dbReference type="RefSeq" id="WP_278015710.1">
    <property type="nucleotide sequence ID" value="NZ_CP121106.1"/>
</dbReference>
<keyword evidence="1" id="KW-0472">Membrane</keyword>
<keyword evidence="1" id="KW-0812">Transmembrane</keyword>
<evidence type="ECO:0008006" key="4">
    <source>
        <dbReference type="Google" id="ProtNLM"/>
    </source>
</evidence>
<accession>A0ABY8FU77</accession>
<feature type="transmembrane region" description="Helical" evidence="1">
    <location>
        <begin position="64"/>
        <end position="84"/>
    </location>
</feature>
<dbReference type="Proteomes" id="UP001215827">
    <property type="component" value="Chromosome"/>
</dbReference>
<name>A0ABY8FU77_9SPHN</name>
<proteinExistence type="predicted"/>
<dbReference type="EMBL" id="CP121106">
    <property type="protein sequence ID" value="WFL76951.1"/>
    <property type="molecule type" value="Genomic_DNA"/>
</dbReference>
<keyword evidence="1" id="KW-1133">Transmembrane helix</keyword>
<evidence type="ECO:0000256" key="1">
    <source>
        <dbReference type="SAM" id="Phobius"/>
    </source>
</evidence>
<feature type="transmembrane region" description="Helical" evidence="1">
    <location>
        <begin position="187"/>
        <end position="208"/>
    </location>
</feature>
<gene>
    <name evidence="2" type="ORF">P7228_13275</name>
</gene>
<sequence length="226" mass="24805">MFIGHFAPAFAAAAASSRAPRLSTLFIAAQLVDWAFFTFALVGIEHMRVTPGITKMNPMDLYHMPYTHSLLGSAVWAVIFGLLMLVAYRQLVAAILGAGVVLSHWVLDLLVHRPDLTLAGGNEHLGMGLWNFPLIAMPLELLITIGAFVWFIRRTKGPIGPPLILLTVLLIFQAIDWFGPPPEAAGPMLYLTALTGYAVATVLALWVAKTRWHKREVGLAVPTMRR</sequence>
<feature type="transmembrane region" description="Helical" evidence="1">
    <location>
        <begin position="91"/>
        <end position="110"/>
    </location>
</feature>
<keyword evidence="3" id="KW-1185">Reference proteome</keyword>
<feature type="transmembrane region" description="Helical" evidence="1">
    <location>
        <begin position="25"/>
        <end position="44"/>
    </location>
</feature>
<organism evidence="2 3">
    <name type="scientific">Altererythrobacter arenosus</name>
    <dbReference type="NCBI Taxonomy" id="3032592"/>
    <lineage>
        <taxon>Bacteria</taxon>
        <taxon>Pseudomonadati</taxon>
        <taxon>Pseudomonadota</taxon>
        <taxon>Alphaproteobacteria</taxon>
        <taxon>Sphingomonadales</taxon>
        <taxon>Erythrobacteraceae</taxon>
        <taxon>Altererythrobacter</taxon>
    </lineage>
</organism>
<evidence type="ECO:0000313" key="3">
    <source>
        <dbReference type="Proteomes" id="UP001215827"/>
    </source>
</evidence>
<reference evidence="2 3" key="1">
    <citation type="submission" date="2023-03" db="EMBL/GenBank/DDBJ databases">
        <title>Altererythrobacter sp. CAU 1644 isolated from sand.</title>
        <authorList>
            <person name="Kim W."/>
        </authorList>
    </citation>
    <scope>NUCLEOTIDE SEQUENCE [LARGE SCALE GENOMIC DNA]</scope>
    <source>
        <strain evidence="2 3">CAU 1644</strain>
    </source>
</reference>
<feature type="transmembrane region" description="Helical" evidence="1">
    <location>
        <begin position="159"/>
        <end position="175"/>
    </location>
</feature>
<feature type="transmembrane region" description="Helical" evidence="1">
    <location>
        <begin position="130"/>
        <end position="152"/>
    </location>
</feature>
<evidence type="ECO:0000313" key="2">
    <source>
        <dbReference type="EMBL" id="WFL76951.1"/>
    </source>
</evidence>